<evidence type="ECO:0000256" key="3">
    <source>
        <dbReference type="ARBA" id="ARBA00023163"/>
    </source>
</evidence>
<accession>A0ABN8U8A8</accession>
<evidence type="ECO:0000313" key="6">
    <source>
        <dbReference type="Proteomes" id="UP001154322"/>
    </source>
</evidence>
<organism evidence="5 6">
    <name type="scientific">Paenibacillus melissococcoides</name>
    <dbReference type="NCBI Taxonomy" id="2912268"/>
    <lineage>
        <taxon>Bacteria</taxon>
        <taxon>Bacillati</taxon>
        <taxon>Bacillota</taxon>
        <taxon>Bacilli</taxon>
        <taxon>Bacillales</taxon>
        <taxon>Paenibacillaceae</taxon>
        <taxon>Paenibacillus</taxon>
    </lineage>
</organism>
<dbReference type="EMBL" id="CALYLO010000007">
    <property type="protein sequence ID" value="CAH8247401.1"/>
    <property type="molecule type" value="Genomic_DNA"/>
</dbReference>
<dbReference type="PANTHER" id="PTHR40661">
    <property type="match status" value="1"/>
</dbReference>
<evidence type="ECO:0000313" key="5">
    <source>
        <dbReference type="EMBL" id="CAH8247401.1"/>
    </source>
</evidence>
<dbReference type="PROSITE" id="PS50943">
    <property type="entry name" value="HTH_CROC1"/>
    <property type="match status" value="1"/>
</dbReference>
<dbReference type="CDD" id="cd00093">
    <property type="entry name" value="HTH_XRE"/>
    <property type="match status" value="1"/>
</dbReference>
<protein>
    <submittedName>
        <fullName evidence="5">XRE family transcriptional regulator</fullName>
    </submittedName>
</protein>
<evidence type="ECO:0000259" key="4">
    <source>
        <dbReference type="PROSITE" id="PS50943"/>
    </source>
</evidence>
<dbReference type="RefSeq" id="WP_249725112.1">
    <property type="nucleotide sequence ID" value="NZ_AP031286.1"/>
</dbReference>
<proteinExistence type="predicted"/>
<dbReference type="PANTHER" id="PTHR40661:SF1">
    <property type="entry name" value="HTH CRO_C1-TYPE DOMAIN-CONTAINING PROTEIN"/>
    <property type="match status" value="1"/>
</dbReference>
<dbReference type="Pfam" id="PF01381">
    <property type="entry name" value="HTH_3"/>
    <property type="match status" value="1"/>
</dbReference>
<keyword evidence="6" id="KW-1185">Reference proteome</keyword>
<keyword evidence="2" id="KW-0238">DNA-binding</keyword>
<feature type="domain" description="HTH cro/C1-type" evidence="4">
    <location>
        <begin position="18"/>
        <end position="72"/>
    </location>
</feature>
<dbReference type="SUPFAM" id="SSF51306">
    <property type="entry name" value="LexA/Signal peptidase"/>
    <property type="match status" value="1"/>
</dbReference>
<dbReference type="InterPro" id="IPR010982">
    <property type="entry name" value="Lambda_DNA-bd_dom_sf"/>
</dbReference>
<name>A0ABN8U8A8_9BACL</name>
<evidence type="ECO:0000256" key="1">
    <source>
        <dbReference type="ARBA" id="ARBA00023015"/>
    </source>
</evidence>
<dbReference type="Proteomes" id="UP001154322">
    <property type="component" value="Unassembled WGS sequence"/>
</dbReference>
<dbReference type="InterPro" id="IPR015927">
    <property type="entry name" value="Peptidase_S24_S26A/B/C"/>
</dbReference>
<dbReference type="Gene3D" id="2.10.109.10">
    <property type="entry name" value="Umud Fragment, subunit A"/>
    <property type="match status" value="1"/>
</dbReference>
<reference evidence="5" key="1">
    <citation type="submission" date="2022-06" db="EMBL/GenBank/DDBJ databases">
        <authorList>
            <person name="Dietemann V."/>
            <person name="Ory F."/>
            <person name="Dainat B."/>
            <person name="Oberhansli S."/>
        </authorList>
    </citation>
    <scope>NUCLEOTIDE SEQUENCE</scope>
    <source>
        <strain evidence="5">Ena-SAMPLE-TAB-26-04-2022-14:26:32:270-5432</strain>
    </source>
</reference>
<dbReference type="Pfam" id="PF00717">
    <property type="entry name" value="Peptidase_S24"/>
    <property type="match status" value="1"/>
</dbReference>
<evidence type="ECO:0000256" key="2">
    <source>
        <dbReference type="ARBA" id="ARBA00023125"/>
    </source>
</evidence>
<gene>
    <name evidence="5" type="ORF">WJ0W_004635</name>
</gene>
<dbReference type="SMART" id="SM00530">
    <property type="entry name" value="HTH_XRE"/>
    <property type="match status" value="1"/>
</dbReference>
<sequence length="226" mass="25663">MQVNKTVEYQRKVLAKNIKMLLDKRGKTQTDMARELGIAETTVSSWMNCERYPRLDKIQLMADYFNVRRSDITEEINDAVQQFEVAQYPYYPVSISAGLPIEVIPITPSATQTITLPNSLMGKWAGSKNVYIMRVNGESMNKVIPHSSLIAVKSVELSSLNSGDIVVYSNGHEYSVKRFYNDEINERVIFRPDSTDLSFTDHTVSYEEAKNLKIHGKVVVYVVELG</sequence>
<comment type="caution">
    <text evidence="5">The sequence shown here is derived from an EMBL/GenBank/DDBJ whole genome shotgun (WGS) entry which is preliminary data.</text>
</comment>
<dbReference type="InterPro" id="IPR001387">
    <property type="entry name" value="Cro/C1-type_HTH"/>
</dbReference>
<keyword evidence="1" id="KW-0805">Transcription regulation</keyword>
<dbReference type="SUPFAM" id="SSF47413">
    <property type="entry name" value="lambda repressor-like DNA-binding domains"/>
    <property type="match status" value="1"/>
</dbReference>
<dbReference type="Gene3D" id="1.10.260.40">
    <property type="entry name" value="lambda repressor-like DNA-binding domains"/>
    <property type="match status" value="1"/>
</dbReference>
<dbReference type="CDD" id="cd06462">
    <property type="entry name" value="Peptidase_S24_S26"/>
    <property type="match status" value="1"/>
</dbReference>
<keyword evidence="3" id="KW-0804">Transcription</keyword>
<dbReference type="InterPro" id="IPR036286">
    <property type="entry name" value="LexA/Signal_pep-like_sf"/>
</dbReference>